<feature type="region of interest" description="Disordered" evidence="1">
    <location>
        <begin position="342"/>
        <end position="389"/>
    </location>
</feature>
<dbReference type="Gene3D" id="3.40.50.720">
    <property type="entry name" value="NAD(P)-binding Rossmann-like Domain"/>
    <property type="match status" value="1"/>
</dbReference>
<evidence type="ECO:0000256" key="1">
    <source>
        <dbReference type="SAM" id="MobiDB-lite"/>
    </source>
</evidence>
<dbReference type="SUPFAM" id="SSF51735">
    <property type="entry name" value="NAD(P)-binding Rossmann-fold domains"/>
    <property type="match status" value="1"/>
</dbReference>
<evidence type="ECO:0000313" key="2">
    <source>
        <dbReference type="EMBL" id="RKP40031.1"/>
    </source>
</evidence>
<feature type="compositionally biased region" description="Low complexity" evidence="1">
    <location>
        <begin position="363"/>
        <end position="384"/>
    </location>
</feature>
<feature type="region of interest" description="Disordered" evidence="1">
    <location>
        <begin position="176"/>
        <end position="198"/>
    </location>
</feature>
<proteinExistence type="predicted"/>
<dbReference type="Proteomes" id="UP000268162">
    <property type="component" value="Unassembled WGS sequence"/>
</dbReference>
<accession>A0A4Q0A368</accession>
<name>A0A4Q0A368_9FUNG</name>
<reference evidence="3" key="1">
    <citation type="journal article" date="2018" name="Nat. Microbiol.">
        <title>Leveraging single-cell genomics to expand the fungal tree of life.</title>
        <authorList>
            <person name="Ahrendt S.R."/>
            <person name="Quandt C.A."/>
            <person name="Ciobanu D."/>
            <person name="Clum A."/>
            <person name="Salamov A."/>
            <person name="Andreopoulos B."/>
            <person name="Cheng J.F."/>
            <person name="Woyke T."/>
            <person name="Pelin A."/>
            <person name="Henrissat B."/>
            <person name="Reynolds N.K."/>
            <person name="Benny G.L."/>
            <person name="Smith M.E."/>
            <person name="James T.Y."/>
            <person name="Grigoriev I.V."/>
        </authorList>
    </citation>
    <scope>NUCLEOTIDE SEQUENCE [LARGE SCALE GENOMIC DNA]</scope>
    <source>
        <strain evidence="3">RSA 468</strain>
    </source>
</reference>
<feature type="compositionally biased region" description="Low complexity" evidence="1">
    <location>
        <begin position="178"/>
        <end position="193"/>
    </location>
</feature>
<gene>
    <name evidence="2" type="ORF">BJ085DRAFT_34101</name>
</gene>
<dbReference type="STRING" id="215637.A0A4Q0A368"/>
<evidence type="ECO:0008006" key="4">
    <source>
        <dbReference type="Google" id="ProtNLM"/>
    </source>
</evidence>
<organism evidence="2 3">
    <name type="scientific">Dimargaris cristalligena</name>
    <dbReference type="NCBI Taxonomy" id="215637"/>
    <lineage>
        <taxon>Eukaryota</taxon>
        <taxon>Fungi</taxon>
        <taxon>Fungi incertae sedis</taxon>
        <taxon>Zoopagomycota</taxon>
        <taxon>Kickxellomycotina</taxon>
        <taxon>Dimargaritomycetes</taxon>
        <taxon>Dimargaritales</taxon>
        <taxon>Dimargaritaceae</taxon>
        <taxon>Dimargaris</taxon>
    </lineage>
</organism>
<keyword evidence="3" id="KW-1185">Reference proteome</keyword>
<sequence>MAPKLFITSAHEYTGFKIAQYILQFLADYPRHRGDETTPLDPVLATGLELFVGLPDGHSTQARVLAQWGAHVVECSASAPWPSQQPPAGETDSVLPAWTGMLSDTLRAMDYVLIVPSAQLNRVGHTLQWMEACRACHVPNILLWSSICNQQTNSKYLSQYRRLELALRELENAHYSPTTTTTTATATTSSSSTHSGPALTRPPLNWAIVRTGWYMEYLYLHQSQIQTQSHLALPIRAGYMAPVRLRDVAIAILKILDQMASFVHTGPGGGGAQSYRRTFNFTGSDLMTGHWMTQVASQTLQKPIEFRHTSLDSTSQFLLDQQHQHLLVRRTPWATKSEHLPKAGAGAVDPQPLTLTVPHCDSDSGSSASSSLSASLSPSVESSPVPIPQRTLPRAVAALGRRQLADNNDAAGLSMTPPSAVLFTARRWLVPTASATSTPTNEVTGGGGSGGDHLLLDLPTDRFSSALASPREGSLLNHLDHHQHPPTHPIKLIGAFDIEFVLEIYEMARRSRFDLITGDLGRVLGREPESLGTFLSKKRSDFLHPFLDAR</sequence>
<evidence type="ECO:0000313" key="3">
    <source>
        <dbReference type="Proteomes" id="UP000268162"/>
    </source>
</evidence>
<dbReference type="AlphaFoldDB" id="A0A4Q0A368"/>
<dbReference type="InterPro" id="IPR036291">
    <property type="entry name" value="NAD(P)-bd_dom_sf"/>
</dbReference>
<protein>
    <recommendedName>
        <fullName evidence="4">NAD(P)-binding domain-containing protein</fullName>
    </recommendedName>
</protein>
<dbReference type="EMBL" id="ML002229">
    <property type="protein sequence ID" value="RKP40031.1"/>
    <property type="molecule type" value="Genomic_DNA"/>
</dbReference>